<dbReference type="AlphaFoldDB" id="E4UYF8"/>
<proteinExistence type="predicted"/>
<dbReference type="EMBL" id="DS989825">
    <property type="protein sequence ID" value="EFR02121.1"/>
    <property type="molecule type" value="Genomic_DNA"/>
</dbReference>
<feature type="region of interest" description="Disordered" evidence="1">
    <location>
        <begin position="1"/>
        <end position="54"/>
    </location>
</feature>
<dbReference type="RefSeq" id="XP_003172532.1">
    <property type="nucleotide sequence ID" value="XM_003172484.1"/>
</dbReference>
<evidence type="ECO:0000313" key="2">
    <source>
        <dbReference type="EMBL" id="EFR02121.1"/>
    </source>
</evidence>
<reference evidence="3" key="1">
    <citation type="journal article" date="2012" name="MBio">
        <title>Comparative genome analysis of Trichophyton rubrum and related dermatophytes reveals candidate genes involved in infection.</title>
        <authorList>
            <person name="Martinez D.A."/>
            <person name="Oliver B.G."/>
            <person name="Graeser Y."/>
            <person name="Goldberg J.M."/>
            <person name="Li W."/>
            <person name="Martinez-Rossi N.M."/>
            <person name="Monod M."/>
            <person name="Shelest E."/>
            <person name="Barton R.C."/>
            <person name="Birch E."/>
            <person name="Brakhage A.A."/>
            <person name="Chen Z."/>
            <person name="Gurr S.J."/>
            <person name="Heiman D."/>
            <person name="Heitman J."/>
            <person name="Kosti I."/>
            <person name="Rossi A."/>
            <person name="Saif S."/>
            <person name="Samalova M."/>
            <person name="Saunders C.W."/>
            <person name="Shea T."/>
            <person name="Summerbell R.C."/>
            <person name="Xu J."/>
            <person name="Young S."/>
            <person name="Zeng Q."/>
            <person name="Birren B.W."/>
            <person name="Cuomo C.A."/>
            <person name="White T.C."/>
        </authorList>
    </citation>
    <scope>NUCLEOTIDE SEQUENCE [LARGE SCALE GENOMIC DNA]</scope>
    <source>
        <strain evidence="3">ATCC MYA-4604 / CBS 118893</strain>
    </source>
</reference>
<protein>
    <submittedName>
        <fullName evidence="2">Uncharacterized protein</fullName>
    </submittedName>
</protein>
<feature type="compositionally biased region" description="Acidic residues" evidence="1">
    <location>
        <begin position="35"/>
        <end position="48"/>
    </location>
</feature>
<dbReference type="GeneID" id="10027804"/>
<dbReference type="HOGENOM" id="CLU_1758373_0_0_1"/>
<gene>
    <name evidence="2" type="ORF">MGYG_05123</name>
</gene>
<dbReference type="Proteomes" id="UP000002669">
    <property type="component" value="Unassembled WGS sequence"/>
</dbReference>
<feature type="compositionally biased region" description="Polar residues" evidence="1">
    <location>
        <begin position="1"/>
        <end position="10"/>
    </location>
</feature>
<dbReference type="InParanoid" id="E4UYF8"/>
<name>E4UYF8_ARTGP</name>
<keyword evidence="3" id="KW-1185">Reference proteome</keyword>
<dbReference type="VEuPathDB" id="FungiDB:MGYG_05123"/>
<organism evidence="3">
    <name type="scientific">Arthroderma gypseum (strain ATCC MYA-4604 / CBS 118893)</name>
    <name type="common">Microsporum gypseum</name>
    <dbReference type="NCBI Taxonomy" id="535722"/>
    <lineage>
        <taxon>Eukaryota</taxon>
        <taxon>Fungi</taxon>
        <taxon>Dikarya</taxon>
        <taxon>Ascomycota</taxon>
        <taxon>Pezizomycotina</taxon>
        <taxon>Eurotiomycetes</taxon>
        <taxon>Eurotiomycetidae</taxon>
        <taxon>Onygenales</taxon>
        <taxon>Arthrodermataceae</taxon>
        <taxon>Nannizzia</taxon>
    </lineage>
</organism>
<evidence type="ECO:0000256" key="1">
    <source>
        <dbReference type="SAM" id="MobiDB-lite"/>
    </source>
</evidence>
<dbReference type="eggNOG" id="ENOG502RQ5T">
    <property type="taxonomic scope" value="Eukaryota"/>
</dbReference>
<dbReference type="OrthoDB" id="4173724at2759"/>
<accession>E4UYF8</accession>
<sequence length="148" mass="15981">MSFPSPTSSMRAHHGSPPHDPREVYDDGASYTEEGQLEVSDDDSEDSQPSESNYIEETLAEITQKAIPKTGAPAVVPESDPSGLVTHPRKRRRRDTESSGRSVRPFPGAHGRELAIPASTDEQQPGGEPDDSPNEEDEVEAAEADTEA</sequence>
<evidence type="ECO:0000313" key="3">
    <source>
        <dbReference type="Proteomes" id="UP000002669"/>
    </source>
</evidence>
<dbReference type="OMA" id="SSMEVHH"/>
<feature type="compositionally biased region" description="Acidic residues" evidence="1">
    <location>
        <begin position="128"/>
        <end position="148"/>
    </location>
</feature>
<feature type="region of interest" description="Disordered" evidence="1">
    <location>
        <begin position="66"/>
        <end position="148"/>
    </location>
</feature>